<reference evidence="8" key="1">
    <citation type="submission" date="2022-08" db="EMBL/GenBank/DDBJ databases">
        <authorList>
            <person name="Gutierrez-Valencia J."/>
        </authorList>
    </citation>
    <scope>NUCLEOTIDE SEQUENCE</scope>
</reference>
<name>A0AAV0M2I8_9ROSI</name>
<dbReference type="AlphaFoldDB" id="A0AAV0M2I8"/>
<dbReference type="GO" id="GO:0047213">
    <property type="term" value="F:anthocyanidin 3-O-glucosyltransferase activity"/>
    <property type="evidence" value="ECO:0007669"/>
    <property type="project" value="UniProtKB-EC"/>
</dbReference>
<dbReference type="GO" id="GO:0080043">
    <property type="term" value="F:quercetin 3-O-glucosyltransferase activity"/>
    <property type="evidence" value="ECO:0007669"/>
    <property type="project" value="TreeGrafter"/>
</dbReference>
<dbReference type="InterPro" id="IPR035595">
    <property type="entry name" value="UDP_glycos_trans_CS"/>
</dbReference>
<dbReference type="PROSITE" id="PS00375">
    <property type="entry name" value="UDPGT"/>
    <property type="match status" value="1"/>
</dbReference>
<evidence type="ECO:0000256" key="4">
    <source>
        <dbReference type="ARBA" id="ARBA00047606"/>
    </source>
</evidence>
<evidence type="ECO:0000256" key="3">
    <source>
        <dbReference type="ARBA" id="ARBA00022679"/>
    </source>
</evidence>
<dbReference type="SUPFAM" id="SSF53756">
    <property type="entry name" value="UDP-Glycosyltransferase/glycogen phosphorylase"/>
    <property type="match status" value="1"/>
</dbReference>
<dbReference type="EC" id="2.4.1.-" evidence="6"/>
<dbReference type="InterPro" id="IPR002213">
    <property type="entry name" value="UDP_glucos_trans"/>
</dbReference>
<dbReference type="GO" id="GO:0080044">
    <property type="term" value="F:quercetin 7-O-glucosyltransferase activity"/>
    <property type="evidence" value="ECO:0007669"/>
    <property type="project" value="TreeGrafter"/>
</dbReference>
<evidence type="ECO:0000256" key="1">
    <source>
        <dbReference type="ARBA" id="ARBA00004935"/>
    </source>
</evidence>
<keyword evidence="3 5" id="KW-0808">Transferase</keyword>
<evidence type="ECO:0000256" key="2">
    <source>
        <dbReference type="ARBA" id="ARBA00009995"/>
    </source>
</evidence>
<comment type="caution">
    <text evidence="8">The sequence shown here is derived from an EMBL/GenBank/DDBJ whole genome shotgun (WGS) entry which is preliminary data.</text>
</comment>
<dbReference type="Gene3D" id="3.40.50.2000">
    <property type="entry name" value="Glycogen Phosphorylase B"/>
    <property type="match status" value="2"/>
</dbReference>
<feature type="region of interest" description="Disordered" evidence="7">
    <location>
        <begin position="1"/>
        <end position="25"/>
    </location>
</feature>
<comment type="catalytic activity">
    <reaction evidence="4">
        <text>an anthocyanidin + UDP-alpha-D-glucose + H(+) = an anthocyanidin 3-O-beta-D-glucoside + UDP</text>
        <dbReference type="Rhea" id="RHEA:20093"/>
        <dbReference type="ChEBI" id="CHEBI:15378"/>
        <dbReference type="ChEBI" id="CHEBI:16307"/>
        <dbReference type="ChEBI" id="CHEBI:58223"/>
        <dbReference type="ChEBI" id="CHEBI:58885"/>
        <dbReference type="ChEBI" id="CHEBI:143576"/>
        <dbReference type="EC" id="2.4.1.115"/>
    </reaction>
</comment>
<comment type="pathway">
    <text evidence="1">Pigment biosynthesis; anthocyanin biosynthesis.</text>
</comment>
<sequence>MTDPSLNHNKDDETSQKPSTTTDQRPHVIVMPWPAQGHINPALQFSKKLVAKGLAVTLVTFTDKKLILQGSAVGPVAVELFSDGGLGWEEGDHSLEKFRSLVEQGLREFVTRLRGSVGSAGPCCLVYDSVLSWALHVAKELGIVGAAFFTQPMAVNTVFLNVMEGRLEAPPAPVDKSGLIAVEGLLPTVLLATDELPSLVSNPESYPVALEMLVGQFSTVREADWAFCNTFYRLEDKLLDWMANQSIPIKSIGPTIPSAYLGTEEPFELSGTGSEYGLNLFNPDGSSQTSITRWLDSKPPRSVIYASMGSTSDISKTQTAELARALQLSSHPFVWVVRESEQDKLPPDFLSETVSPSQLVVSWCSQVEVLAHRSVGCFLTHCGWNSTMEALCLGVPMVALPVWGDQPTNAKFVADVWRVGARGRVDKESGVVTKEEIGRRIKEVMEGDSREEIRRNSEKWKKSAREAVADGGSSERNVDEFVASLMYHD</sequence>
<protein>
    <recommendedName>
        <fullName evidence="6">Glycosyltransferase</fullName>
        <ecNumber evidence="6">2.4.1.-</ecNumber>
    </recommendedName>
</protein>
<gene>
    <name evidence="8" type="ORF">LITE_LOCUS26377</name>
</gene>
<comment type="similarity">
    <text evidence="2 5">Belongs to the UDP-glycosyltransferase family.</text>
</comment>
<evidence type="ECO:0000256" key="6">
    <source>
        <dbReference type="RuleBase" id="RU362057"/>
    </source>
</evidence>
<proteinExistence type="inferred from homology"/>
<evidence type="ECO:0000256" key="7">
    <source>
        <dbReference type="SAM" id="MobiDB-lite"/>
    </source>
</evidence>
<evidence type="ECO:0000256" key="5">
    <source>
        <dbReference type="RuleBase" id="RU003718"/>
    </source>
</evidence>
<dbReference type="PANTHER" id="PTHR11926">
    <property type="entry name" value="GLUCOSYL/GLUCURONOSYL TRANSFERASES"/>
    <property type="match status" value="1"/>
</dbReference>
<dbReference type="Pfam" id="PF00201">
    <property type="entry name" value="UDPGT"/>
    <property type="match status" value="1"/>
</dbReference>
<dbReference type="FunFam" id="3.40.50.2000:FF:000019">
    <property type="entry name" value="Glycosyltransferase"/>
    <property type="match status" value="1"/>
</dbReference>
<dbReference type="CDD" id="cd03784">
    <property type="entry name" value="GT1_Gtf-like"/>
    <property type="match status" value="1"/>
</dbReference>
<organism evidence="8 9">
    <name type="scientific">Linum tenue</name>
    <dbReference type="NCBI Taxonomy" id="586396"/>
    <lineage>
        <taxon>Eukaryota</taxon>
        <taxon>Viridiplantae</taxon>
        <taxon>Streptophyta</taxon>
        <taxon>Embryophyta</taxon>
        <taxon>Tracheophyta</taxon>
        <taxon>Spermatophyta</taxon>
        <taxon>Magnoliopsida</taxon>
        <taxon>eudicotyledons</taxon>
        <taxon>Gunneridae</taxon>
        <taxon>Pentapetalae</taxon>
        <taxon>rosids</taxon>
        <taxon>fabids</taxon>
        <taxon>Malpighiales</taxon>
        <taxon>Linaceae</taxon>
        <taxon>Linum</taxon>
    </lineage>
</organism>
<evidence type="ECO:0000313" key="9">
    <source>
        <dbReference type="Proteomes" id="UP001154282"/>
    </source>
</evidence>
<keyword evidence="9" id="KW-1185">Reference proteome</keyword>
<evidence type="ECO:0000313" key="8">
    <source>
        <dbReference type="EMBL" id="CAI0440055.1"/>
    </source>
</evidence>
<accession>A0AAV0M2I8</accession>
<dbReference type="EMBL" id="CAMGYJ010000006">
    <property type="protein sequence ID" value="CAI0440055.1"/>
    <property type="molecule type" value="Genomic_DNA"/>
</dbReference>
<dbReference type="PANTHER" id="PTHR11926:SF1560">
    <property type="entry name" value="UDP-GLYCOSYLTRANSFERASE 74E1-RELATED"/>
    <property type="match status" value="1"/>
</dbReference>
<keyword evidence="5" id="KW-0328">Glycosyltransferase</keyword>
<dbReference type="Proteomes" id="UP001154282">
    <property type="component" value="Unassembled WGS sequence"/>
</dbReference>